<evidence type="ECO:0000313" key="7">
    <source>
        <dbReference type="Proteomes" id="UP000004198"/>
    </source>
</evidence>
<accession>C6PYB7</accession>
<comment type="caution">
    <text evidence="6">The sequence shown here is derived from an EMBL/GenBank/DDBJ whole genome shotgun (WGS) entry which is preliminary data.</text>
</comment>
<dbReference type="PANTHER" id="PTHR10429:SF0">
    <property type="entry name" value="DNA-3-METHYLADENINE GLYCOSYLASE"/>
    <property type="match status" value="1"/>
</dbReference>
<dbReference type="PANTHER" id="PTHR10429">
    <property type="entry name" value="DNA-3-METHYLADENINE GLYCOSYLASE"/>
    <property type="match status" value="1"/>
</dbReference>
<dbReference type="HAMAP" id="MF_00527">
    <property type="entry name" value="3MGH"/>
    <property type="match status" value="1"/>
</dbReference>
<dbReference type="InterPro" id="IPR011034">
    <property type="entry name" value="Formyl_transferase-like_C_sf"/>
</dbReference>
<dbReference type="FunFam" id="3.10.300.10:FF:000001">
    <property type="entry name" value="Putative 3-methyladenine DNA glycosylase"/>
    <property type="match status" value="1"/>
</dbReference>
<keyword evidence="6" id="KW-0326">Glycosidase</keyword>
<dbReference type="Proteomes" id="UP000004198">
    <property type="component" value="Unassembled WGS sequence"/>
</dbReference>
<dbReference type="SUPFAM" id="SSF50486">
    <property type="entry name" value="FMT C-terminal domain-like"/>
    <property type="match status" value="1"/>
</dbReference>
<name>C6PYB7_9CLOT</name>
<dbReference type="InterPro" id="IPR036995">
    <property type="entry name" value="MPG_sf"/>
</dbReference>
<dbReference type="EMBL" id="ACVI01000077">
    <property type="protein sequence ID" value="EET85738.1"/>
    <property type="molecule type" value="Genomic_DNA"/>
</dbReference>
<dbReference type="GO" id="GO:0006284">
    <property type="term" value="P:base-excision repair"/>
    <property type="evidence" value="ECO:0007669"/>
    <property type="project" value="InterPro"/>
</dbReference>
<dbReference type="Pfam" id="PF02245">
    <property type="entry name" value="Pur_DNA_glyco"/>
    <property type="match status" value="1"/>
</dbReference>
<reference evidence="6 7" key="1">
    <citation type="submission" date="2009-06" db="EMBL/GenBank/DDBJ databases">
        <title>The draft genome of Clostridium carboxidivorans P7.</title>
        <authorList>
            <consortium name="US DOE Joint Genome Institute (JGI-PGF)"/>
            <person name="Lucas S."/>
            <person name="Copeland A."/>
            <person name="Lapidus A."/>
            <person name="Glavina del Rio T."/>
            <person name="Tice H."/>
            <person name="Bruce D."/>
            <person name="Goodwin L."/>
            <person name="Pitluck S."/>
            <person name="Larimer F."/>
            <person name="Land M.L."/>
            <person name="Hauser L."/>
            <person name="Hemme C.L."/>
        </authorList>
    </citation>
    <scope>NUCLEOTIDE SEQUENCE [LARGE SCALE GENOMIC DNA]</scope>
    <source>
        <strain evidence="6 7">P7</strain>
    </source>
</reference>
<dbReference type="NCBIfam" id="TIGR00567">
    <property type="entry name" value="3mg"/>
    <property type="match status" value="1"/>
</dbReference>
<dbReference type="GO" id="GO:0003677">
    <property type="term" value="F:DNA binding"/>
    <property type="evidence" value="ECO:0007669"/>
    <property type="project" value="InterPro"/>
</dbReference>
<keyword evidence="4 5" id="KW-0234">DNA repair</keyword>
<dbReference type="InterPro" id="IPR003180">
    <property type="entry name" value="MPG"/>
</dbReference>
<dbReference type="Gene3D" id="3.10.300.10">
    <property type="entry name" value="Methylpurine-DNA glycosylase (MPG)"/>
    <property type="match status" value="1"/>
</dbReference>
<keyword evidence="3 5" id="KW-0378">Hydrolase</keyword>
<dbReference type="CDD" id="cd00540">
    <property type="entry name" value="AAG"/>
    <property type="match status" value="1"/>
</dbReference>
<sequence length="190" mass="21574">MLVAKELLGKVLVHEIGGKKVSGKIVEVEAYRGTLDKAAHSYSGKVTPRTEVMYGKAGVAYVYFIYGMYYCFNIVTREEGMPEAILVRALEPVEGLEYMVYNRYKKSYEDLTKYQIKNLSNGPGKLCNAMGIDKTLNKEDLCGDKLYIEDGLDDNFNIKTAKRVGIDYAEEARDYLWRFYIDANPNVSVK</sequence>
<evidence type="ECO:0000313" key="6">
    <source>
        <dbReference type="EMBL" id="EET85738.1"/>
    </source>
</evidence>
<evidence type="ECO:0000256" key="3">
    <source>
        <dbReference type="ARBA" id="ARBA00022801"/>
    </source>
</evidence>
<dbReference type="STRING" id="536227.Ccar_21485"/>
<dbReference type="OrthoDB" id="9794313at2"/>
<evidence type="ECO:0000256" key="2">
    <source>
        <dbReference type="ARBA" id="ARBA00022763"/>
    </source>
</evidence>
<proteinExistence type="inferred from homology"/>
<comment type="similarity">
    <text evidence="1 5">Belongs to the DNA glycosylase MPG family.</text>
</comment>
<evidence type="ECO:0000256" key="1">
    <source>
        <dbReference type="ARBA" id="ARBA00009232"/>
    </source>
</evidence>
<dbReference type="EC" id="3.2.2.-" evidence="5"/>
<keyword evidence="7" id="KW-1185">Reference proteome</keyword>
<dbReference type="NCBIfam" id="NF002001">
    <property type="entry name" value="PRK00802.1-1"/>
    <property type="match status" value="1"/>
</dbReference>
<keyword evidence="2 5" id="KW-0227">DNA damage</keyword>
<dbReference type="AlphaFoldDB" id="C6PYB7"/>
<protein>
    <recommendedName>
        <fullName evidence="5">Putative 3-methyladenine DNA glycosylase</fullName>
        <ecNumber evidence="5">3.2.2.-</ecNumber>
    </recommendedName>
</protein>
<dbReference type="GO" id="GO:0003905">
    <property type="term" value="F:alkylbase DNA N-glycosylase activity"/>
    <property type="evidence" value="ECO:0007669"/>
    <property type="project" value="InterPro"/>
</dbReference>
<evidence type="ECO:0000256" key="4">
    <source>
        <dbReference type="ARBA" id="ARBA00023204"/>
    </source>
</evidence>
<organism evidence="6 7">
    <name type="scientific">Clostridium carboxidivorans P7</name>
    <dbReference type="NCBI Taxonomy" id="536227"/>
    <lineage>
        <taxon>Bacteria</taxon>
        <taxon>Bacillati</taxon>
        <taxon>Bacillota</taxon>
        <taxon>Clostridia</taxon>
        <taxon>Eubacteriales</taxon>
        <taxon>Clostridiaceae</taxon>
        <taxon>Clostridium</taxon>
    </lineage>
</organism>
<gene>
    <name evidence="6" type="ORF">CcarbDRAFT_3784</name>
</gene>
<dbReference type="eggNOG" id="COG2094">
    <property type="taxonomic scope" value="Bacteria"/>
</dbReference>
<evidence type="ECO:0000256" key="5">
    <source>
        <dbReference type="HAMAP-Rule" id="MF_00527"/>
    </source>
</evidence>